<dbReference type="SUPFAM" id="SSF49879">
    <property type="entry name" value="SMAD/FHA domain"/>
    <property type="match status" value="1"/>
</dbReference>
<evidence type="ECO:0000256" key="2">
    <source>
        <dbReference type="ARBA" id="ARBA00023015"/>
    </source>
</evidence>
<dbReference type="STRING" id="6216.A0A0R3SBZ5"/>
<dbReference type="GO" id="GO:0000978">
    <property type="term" value="F:RNA polymerase II cis-regulatory region sequence-specific DNA binding"/>
    <property type="evidence" value="ECO:0007669"/>
    <property type="project" value="TreeGrafter"/>
</dbReference>
<dbReference type="Pfam" id="PF00605">
    <property type="entry name" value="IRF"/>
    <property type="match status" value="1"/>
</dbReference>
<dbReference type="WBParaSite" id="HDID_0000204701-mRNA-1">
    <property type="protein sequence ID" value="HDID_0000204701-mRNA-1"/>
    <property type="gene ID" value="HDID_0000204701"/>
</dbReference>
<dbReference type="InterPro" id="IPR008984">
    <property type="entry name" value="SMAD_FHA_dom_sf"/>
</dbReference>
<dbReference type="SMART" id="SM01243">
    <property type="entry name" value="IRF-3"/>
    <property type="match status" value="1"/>
</dbReference>
<evidence type="ECO:0000256" key="3">
    <source>
        <dbReference type="ARBA" id="ARBA00023125"/>
    </source>
</evidence>
<dbReference type="InterPro" id="IPR036390">
    <property type="entry name" value="WH_DNA-bd_sf"/>
</dbReference>
<dbReference type="InterPro" id="IPR017855">
    <property type="entry name" value="SMAD-like_dom_sf"/>
</dbReference>
<evidence type="ECO:0000256" key="1">
    <source>
        <dbReference type="ARBA" id="ARBA00004123"/>
    </source>
</evidence>
<dbReference type="PROSITE" id="PS00601">
    <property type="entry name" value="IRF_1"/>
    <property type="match status" value="1"/>
</dbReference>
<dbReference type="PANTHER" id="PTHR11949">
    <property type="entry name" value="INTERFERON REGULATORY FACTOR"/>
    <property type="match status" value="1"/>
</dbReference>
<dbReference type="Gene3D" id="1.10.10.10">
    <property type="entry name" value="Winged helix-like DNA-binding domain superfamily/Winged helix DNA-binding domain"/>
    <property type="match status" value="1"/>
</dbReference>
<proteinExistence type="predicted"/>
<dbReference type="GO" id="GO:0005634">
    <property type="term" value="C:nucleus"/>
    <property type="evidence" value="ECO:0007669"/>
    <property type="project" value="UniProtKB-SubCell"/>
</dbReference>
<keyword evidence="6" id="KW-0539">Nucleus</keyword>
<keyword evidence="5" id="KW-0804">Transcription</keyword>
<dbReference type="OrthoDB" id="6538197at2759"/>
<dbReference type="PRINTS" id="PR00267">
    <property type="entry name" value="INTFRNREGFCT"/>
</dbReference>
<evidence type="ECO:0000259" key="7">
    <source>
        <dbReference type="PROSITE" id="PS51507"/>
    </source>
</evidence>
<dbReference type="CDD" id="cd00103">
    <property type="entry name" value="IRF"/>
    <property type="match status" value="1"/>
</dbReference>
<dbReference type="InterPro" id="IPR019471">
    <property type="entry name" value="Interferon_reg_factor-3"/>
</dbReference>
<evidence type="ECO:0000313" key="9">
    <source>
        <dbReference type="Proteomes" id="UP000274504"/>
    </source>
</evidence>
<sequence>MFQGVFVFTEMDVRIRLRTWLESRLNEGWIDGLCWIDQSKGIFRIPWKHHSKHTWTEQDAAIFKDWAVVTGRYREGIDEPDWPMWKTRLRCALNKAPDIQEVKQRHNLHCDEPFKVYRFISKSESLWRANATRNASMMFDGVPATMTSLPGTFNVQNATPRPPNTLVVGGIQHKRPAILVGRISSLARNAAAPYPTQPGQITLIRRHNQIFVKKLSLRSLQPSSSQGQPITRVLVPQRALNSGQLDSLDVGAYQDVLSSPSSLQNSTNSVTLLQPTVLPLLPDIMEPELHQLGVRIQHLHHRLKDVIVTNPNGCCIYHNWYDEQSLSKAHEGTLDAFSITSSPDPIEVMMTHVVADEHRPYVTMLLDNMVQGVILTADSSTGDVYMRRLCRCAAFIYYLDESSGEYIMIAKVARRDCFKIFDYQQFMTQLEYYRLGQGTKPHFEVIISFGQQIKDELSSRNLLVWCRVASCKAWFQYQGVISSMRTPQQTFVYPQSLSSYGSHQPQQHGMLVGDSQQSTTSGDDVDVCASDAVGTEVSLFSPSAVTKMDPTEVEEEIVVSTSIGDDVVQDSHGEVITETIEEVEIAQDEGLLNDLD</sequence>
<evidence type="ECO:0000313" key="8">
    <source>
        <dbReference type="EMBL" id="VDL19509.1"/>
    </source>
</evidence>
<accession>A0A0R3SBZ5</accession>
<dbReference type="Proteomes" id="UP000274504">
    <property type="component" value="Unassembled WGS sequence"/>
</dbReference>
<dbReference type="InterPro" id="IPR036388">
    <property type="entry name" value="WH-like_DNA-bd_sf"/>
</dbReference>
<evidence type="ECO:0000256" key="6">
    <source>
        <dbReference type="ARBA" id="ARBA00023242"/>
    </source>
</evidence>
<reference evidence="10" key="1">
    <citation type="submission" date="2017-02" db="UniProtKB">
        <authorList>
            <consortium name="WormBaseParasite"/>
        </authorList>
    </citation>
    <scope>IDENTIFICATION</scope>
</reference>
<dbReference type="SMART" id="SM00348">
    <property type="entry name" value="IRF"/>
    <property type="match status" value="1"/>
</dbReference>
<keyword evidence="2" id="KW-0805">Transcription regulation</keyword>
<dbReference type="GO" id="GO:0000981">
    <property type="term" value="F:DNA-binding transcription factor activity, RNA polymerase II-specific"/>
    <property type="evidence" value="ECO:0007669"/>
    <property type="project" value="TreeGrafter"/>
</dbReference>
<evidence type="ECO:0000256" key="5">
    <source>
        <dbReference type="ARBA" id="ARBA00023163"/>
    </source>
</evidence>
<reference evidence="8 9" key="2">
    <citation type="submission" date="2018-11" db="EMBL/GenBank/DDBJ databases">
        <authorList>
            <consortium name="Pathogen Informatics"/>
        </authorList>
    </citation>
    <scope>NUCLEOTIDE SEQUENCE [LARGE SCALE GENOMIC DNA]</scope>
</reference>
<organism evidence="10">
    <name type="scientific">Hymenolepis diminuta</name>
    <name type="common">Rat tapeworm</name>
    <dbReference type="NCBI Taxonomy" id="6216"/>
    <lineage>
        <taxon>Eukaryota</taxon>
        <taxon>Metazoa</taxon>
        <taxon>Spiralia</taxon>
        <taxon>Lophotrochozoa</taxon>
        <taxon>Platyhelminthes</taxon>
        <taxon>Cestoda</taxon>
        <taxon>Eucestoda</taxon>
        <taxon>Cyclophyllidea</taxon>
        <taxon>Hymenolepididae</taxon>
        <taxon>Hymenolepis</taxon>
    </lineage>
</organism>
<dbReference type="Gene3D" id="2.60.200.10">
    <property type="match status" value="1"/>
</dbReference>
<dbReference type="Pfam" id="PF10401">
    <property type="entry name" value="IRF-3"/>
    <property type="match status" value="1"/>
</dbReference>
<feature type="domain" description="IRF tryptophan pentad repeat" evidence="7">
    <location>
        <begin position="14"/>
        <end position="121"/>
    </location>
</feature>
<evidence type="ECO:0000313" key="10">
    <source>
        <dbReference type="WBParaSite" id="HDID_0000204701-mRNA-1"/>
    </source>
</evidence>
<name>A0A0R3SBZ5_HYMDI</name>
<dbReference type="PANTHER" id="PTHR11949:SF17">
    <property type="entry name" value="IRF TRYPTOPHAN PENTAD REPEAT DOMAIN-CONTAINING PROTEIN"/>
    <property type="match status" value="1"/>
</dbReference>
<dbReference type="PROSITE" id="PS51507">
    <property type="entry name" value="IRF_2"/>
    <property type="match status" value="1"/>
</dbReference>
<dbReference type="InterPro" id="IPR019817">
    <property type="entry name" value="Interferon_reg_fac_CS"/>
</dbReference>
<comment type="subcellular location">
    <subcellularLocation>
        <location evidence="1">Nucleus</location>
    </subcellularLocation>
</comment>
<dbReference type="GO" id="GO:0002376">
    <property type="term" value="P:immune system process"/>
    <property type="evidence" value="ECO:0007669"/>
    <property type="project" value="TreeGrafter"/>
</dbReference>
<gene>
    <name evidence="8" type="ORF">HDID_LOCUS2048</name>
</gene>
<evidence type="ECO:0000256" key="4">
    <source>
        <dbReference type="ARBA" id="ARBA00023159"/>
    </source>
</evidence>
<protein>
    <submittedName>
        <fullName evidence="10">IRF tryptophan pentad repeat domain-containing protein</fullName>
    </submittedName>
</protein>
<dbReference type="EMBL" id="UYSG01000452">
    <property type="protein sequence ID" value="VDL19509.1"/>
    <property type="molecule type" value="Genomic_DNA"/>
</dbReference>
<dbReference type="FunFam" id="1.10.10.10:FF:000041">
    <property type="entry name" value="Interferon regulatory factor 4"/>
    <property type="match status" value="1"/>
</dbReference>
<keyword evidence="3" id="KW-0238">DNA-binding</keyword>
<keyword evidence="4" id="KW-0010">Activator</keyword>
<dbReference type="GO" id="GO:0045944">
    <property type="term" value="P:positive regulation of transcription by RNA polymerase II"/>
    <property type="evidence" value="ECO:0007669"/>
    <property type="project" value="UniProtKB-ARBA"/>
</dbReference>
<dbReference type="AlphaFoldDB" id="A0A0R3SBZ5"/>
<dbReference type="SUPFAM" id="SSF46785">
    <property type="entry name" value="Winged helix' DNA-binding domain"/>
    <property type="match status" value="1"/>
</dbReference>
<dbReference type="InterPro" id="IPR001346">
    <property type="entry name" value="Interferon_reg_fact_DNA-bd_dom"/>
</dbReference>